<dbReference type="PANTHER" id="PTHR38791:SF1">
    <property type="entry name" value="TRANSCRIPTION FACTOR, PUTATIVE-RELATED"/>
    <property type="match status" value="1"/>
</dbReference>
<name>A0A6S6W364_9PLEO</name>
<dbReference type="GO" id="GO:0000981">
    <property type="term" value="F:DNA-binding transcription factor activity, RNA polymerase II-specific"/>
    <property type="evidence" value="ECO:0007669"/>
    <property type="project" value="InterPro"/>
</dbReference>
<dbReference type="EMBL" id="HG992980">
    <property type="protein sequence ID" value="CAE7032135.1"/>
    <property type="molecule type" value="Genomic_DNA"/>
</dbReference>
<dbReference type="SMART" id="SM00066">
    <property type="entry name" value="GAL4"/>
    <property type="match status" value="1"/>
</dbReference>
<evidence type="ECO:0000313" key="3">
    <source>
        <dbReference type="Proteomes" id="UP000472372"/>
    </source>
</evidence>
<dbReference type="Pfam" id="PF00172">
    <property type="entry name" value="Zn_clus"/>
    <property type="match status" value="1"/>
</dbReference>
<dbReference type="InterPro" id="IPR036864">
    <property type="entry name" value="Zn2-C6_fun-type_DNA-bd_sf"/>
</dbReference>
<dbReference type="Gene3D" id="4.10.240.10">
    <property type="entry name" value="Zn(2)-C6 fungal-type DNA-binding domain"/>
    <property type="match status" value="1"/>
</dbReference>
<accession>A0A6S6W364</accession>
<dbReference type="CDD" id="cd00067">
    <property type="entry name" value="GAL4"/>
    <property type="match status" value="1"/>
</dbReference>
<sequence length="641" mass="72027">MVYRGRPSTGCKKCRERKIKCDERPDGCIKCAERRYQCPGYDRNLDAFFHDETAHVQAKAKRSKAKAITIRDAQDSRDPREAYLHIMGKQVPQIGMTTTLIDQGLSFFMSYYCTGIDQPPVQSDAFQKHLSTHGFHPLVATSMTALGIAGVANLHMDSRLKREATRWYLDAIKMINKALSCPSDVKSDSTLTSVNLLGLFEATFNDSTLDGWSNHVDGAASLIRLRGVEQFKTSAGMRMYLHTVGLLTMNCMGKNIHISQYIHDLNTEVMKHVDRDDPRNRFFFLHIRTIDLRARILSKETCSLTEMIHSALKLDNVAANIFKDQGPEWNYDVIRCAKQKNIFEDFYHVYPTATAAQTWNWVRYNRIYFHDIIRNSILAGFAAIPPTLVGPKYHEQLEISTRTLYKLQSDIMASMPQFLHDVPGVVPNMTTDWMGDIPVRVPASRAPRSSFTPSRGYQTALKSLDQNFRDDSIRIFRGIVGDGSTEARLPIVRVAGSYSTVWALYVAAVMQIASPESQDFVHNCMTRIVREFGLNQAKVLSDALLIKRRMANESAIGFSICPQYLPPSGGPYVPSPGSESKLHLLPMPMTPPLKRAIAYISNTSTTNSDYHSFQYLGSCPSAHQLVITASQYVGPVVANIT</sequence>
<dbReference type="Proteomes" id="UP000472372">
    <property type="component" value="Chromosome 4"/>
</dbReference>
<dbReference type="Pfam" id="PF11951">
    <property type="entry name" value="Fungal_trans_2"/>
    <property type="match status" value="1"/>
</dbReference>
<gene>
    <name evidence="2" type="ORF">PTTW11_04933</name>
</gene>
<dbReference type="AlphaFoldDB" id="A0A6S6W364"/>
<evidence type="ECO:0000313" key="2">
    <source>
        <dbReference type="EMBL" id="CAE7032135.1"/>
    </source>
</evidence>
<dbReference type="GO" id="GO:0008270">
    <property type="term" value="F:zinc ion binding"/>
    <property type="evidence" value="ECO:0007669"/>
    <property type="project" value="InterPro"/>
</dbReference>
<protein>
    <submittedName>
        <fullName evidence="2">Zn clus multi-domain protein</fullName>
    </submittedName>
</protein>
<reference evidence="2" key="1">
    <citation type="submission" date="2021-02" db="EMBL/GenBank/DDBJ databases">
        <authorList>
            <person name="Syme A R."/>
            <person name="Syme A R."/>
            <person name="Moolhuijzen P."/>
        </authorList>
    </citation>
    <scope>NUCLEOTIDE SEQUENCE</scope>
    <source>
        <strain evidence="2">W1-1</strain>
    </source>
</reference>
<dbReference type="InterPro" id="IPR001138">
    <property type="entry name" value="Zn2Cys6_DnaBD"/>
</dbReference>
<dbReference type="PROSITE" id="PS00463">
    <property type="entry name" value="ZN2_CY6_FUNGAL_1"/>
    <property type="match status" value="1"/>
</dbReference>
<organism evidence="2 3">
    <name type="scientific">Pyrenophora teres f. teres</name>
    <dbReference type="NCBI Taxonomy" id="97479"/>
    <lineage>
        <taxon>Eukaryota</taxon>
        <taxon>Fungi</taxon>
        <taxon>Dikarya</taxon>
        <taxon>Ascomycota</taxon>
        <taxon>Pezizomycotina</taxon>
        <taxon>Dothideomycetes</taxon>
        <taxon>Pleosporomycetidae</taxon>
        <taxon>Pleosporales</taxon>
        <taxon>Pleosporineae</taxon>
        <taxon>Pleosporaceae</taxon>
        <taxon>Pyrenophora</taxon>
    </lineage>
</organism>
<dbReference type="PROSITE" id="PS50048">
    <property type="entry name" value="ZN2_CY6_FUNGAL_2"/>
    <property type="match status" value="1"/>
</dbReference>
<dbReference type="SUPFAM" id="SSF57701">
    <property type="entry name" value="Zn2/Cys6 DNA-binding domain"/>
    <property type="match status" value="1"/>
</dbReference>
<evidence type="ECO:0000256" key="1">
    <source>
        <dbReference type="ARBA" id="ARBA00023242"/>
    </source>
</evidence>
<dbReference type="InterPro" id="IPR053175">
    <property type="entry name" value="DHMBA_Reg_Transcription_Factor"/>
</dbReference>
<proteinExistence type="predicted"/>
<dbReference type="InterPro" id="IPR021858">
    <property type="entry name" value="Fun_TF"/>
</dbReference>
<keyword evidence="1" id="KW-0539">Nucleus</keyword>
<dbReference type="PANTHER" id="PTHR38791">
    <property type="entry name" value="ZN(II)2CYS6 TRANSCRIPTION FACTOR (EUROFUNG)-RELATED-RELATED"/>
    <property type="match status" value="1"/>
</dbReference>